<dbReference type="eggNOG" id="ENOG502R03F">
    <property type="taxonomic scope" value="Eukaryota"/>
</dbReference>
<reference evidence="3" key="1">
    <citation type="submission" date="2011-02" db="EMBL/GenBank/DDBJ databases">
        <authorList>
            <person name="Aslett M."/>
        </authorList>
    </citation>
    <scope>NUCLEOTIDE SEQUENCE</scope>
    <source>
        <strain evidence="3">Liverpool</strain>
    </source>
</reference>
<dbReference type="VEuPathDB" id="ToxoDB:NCLIV_040550"/>
<accession>F0VBJ7</accession>
<proteinExistence type="predicted"/>
<keyword evidence="2" id="KW-1133">Transmembrane helix</keyword>
<organism evidence="3 5">
    <name type="scientific">Neospora caninum (strain Liverpool)</name>
    <dbReference type="NCBI Taxonomy" id="572307"/>
    <lineage>
        <taxon>Eukaryota</taxon>
        <taxon>Sar</taxon>
        <taxon>Alveolata</taxon>
        <taxon>Apicomplexa</taxon>
        <taxon>Conoidasida</taxon>
        <taxon>Coccidia</taxon>
        <taxon>Eucoccidiorida</taxon>
        <taxon>Eimeriorina</taxon>
        <taxon>Sarcocystidae</taxon>
        <taxon>Neospora</taxon>
    </lineage>
</organism>
<dbReference type="Proteomes" id="UP000007494">
    <property type="component" value="Chromosome IX"/>
</dbReference>
<evidence type="ECO:0000256" key="2">
    <source>
        <dbReference type="SAM" id="Phobius"/>
    </source>
</evidence>
<dbReference type="AlphaFoldDB" id="F0VBJ7"/>
<feature type="region of interest" description="Disordered" evidence="1">
    <location>
        <begin position="1"/>
        <end position="26"/>
    </location>
</feature>
<dbReference type="RefSeq" id="XP_003881014.1">
    <property type="nucleotide sequence ID" value="XM_003880965.1"/>
</dbReference>
<evidence type="ECO:0000313" key="5">
    <source>
        <dbReference type="Proteomes" id="UP000007494"/>
    </source>
</evidence>
<evidence type="ECO:0000256" key="1">
    <source>
        <dbReference type="SAM" id="MobiDB-lite"/>
    </source>
</evidence>
<evidence type="ECO:0000313" key="3">
    <source>
        <dbReference type="EMBL" id="CBZ50981.1"/>
    </source>
</evidence>
<evidence type="ECO:0008006" key="6">
    <source>
        <dbReference type="Google" id="ProtNLM"/>
    </source>
</evidence>
<protein>
    <recommendedName>
        <fullName evidence="6">Transmembrane protein</fullName>
    </recommendedName>
</protein>
<sequence>MAGTTQESLQGLVDSPDGGRSSATSESNLASKSSLFWDVCTTRYSKLFDEEEAKHFQSSATCLMLQWVLNILCNVGNFTLAFIINIHPECLHGQFSWTTVHTSINLVVLSVSLLLGVAGIRQGSSAKLFQSCAGHLLLSTYELLLCVRDLCIICFSMEQDRLYVYFRGGAFQRSLFAGVCATAGVSCFISLLNAYKLRKLMNLLHKALPAGGFAGQA</sequence>
<reference evidence="4" key="4">
    <citation type="journal article" date="2015" name="PLoS ONE">
        <title>Comprehensive Evaluation of Toxoplasma gondii VEG and Neospora caninum LIV Genomes with Tachyzoite Stage Transcriptome and Proteome Defines Novel Transcript Features.</title>
        <authorList>
            <person name="Ramaprasad A."/>
            <person name="Mourier T."/>
            <person name="Naeem R."/>
            <person name="Malas T.B."/>
            <person name="Moussa E."/>
            <person name="Panigrahi A."/>
            <person name="Vermont S.J."/>
            <person name="Otto T.D."/>
            <person name="Wastling J."/>
            <person name="Pain A."/>
        </authorList>
    </citation>
    <scope>NUCLEOTIDE SEQUENCE</scope>
    <source>
        <strain evidence="4">Liverpool</strain>
    </source>
</reference>
<dbReference type="InParanoid" id="F0VBJ7"/>
<feature type="transmembrane region" description="Helical" evidence="2">
    <location>
        <begin position="175"/>
        <end position="195"/>
    </location>
</feature>
<keyword evidence="5" id="KW-1185">Reference proteome</keyword>
<evidence type="ECO:0000313" key="4">
    <source>
        <dbReference type="EMBL" id="CEL68284.1"/>
    </source>
</evidence>
<feature type="transmembrane region" description="Helical" evidence="2">
    <location>
        <begin position="67"/>
        <end position="87"/>
    </location>
</feature>
<dbReference type="GeneID" id="13439967"/>
<dbReference type="EMBL" id="FR823385">
    <property type="protein sequence ID" value="CBZ50981.1"/>
    <property type="molecule type" value="Genomic_DNA"/>
</dbReference>
<gene>
    <name evidence="4" type="ORF">BN1204_040550</name>
    <name evidence="3" type="ORF">NCLIV_040550</name>
</gene>
<feature type="transmembrane region" description="Helical" evidence="2">
    <location>
        <begin position="99"/>
        <end position="120"/>
    </location>
</feature>
<dbReference type="OrthoDB" id="328723at2759"/>
<dbReference type="OMA" id="ITIHPAC"/>
<keyword evidence="2" id="KW-0812">Transmembrane</keyword>
<reference evidence="3" key="2">
    <citation type="submission" date="2011-03" db="EMBL/GenBank/DDBJ databases">
        <title>Comparative genomics and transcriptomics of Neospora caninum and Toxoplasma gondii.</title>
        <authorList>
            <person name="Reid A.J."/>
            <person name="Sohal A."/>
            <person name="Harris D."/>
            <person name="Quail M."/>
            <person name="Sanders M."/>
            <person name="Berriman M."/>
            <person name="Wastling J.M."/>
            <person name="Pain A."/>
        </authorList>
    </citation>
    <scope>NUCLEOTIDE SEQUENCE</scope>
    <source>
        <strain evidence="3">Liverpool</strain>
    </source>
</reference>
<keyword evidence="2" id="KW-0472">Membrane</keyword>
<reference evidence="5" key="3">
    <citation type="journal article" date="2012" name="PLoS Pathog.">
        <title>Comparative genomics of the apicomplexan parasites Toxoplasma gondii and Neospora caninum: Coccidia differing in host range and transmission strategy.</title>
        <authorList>
            <person name="Reid A.J."/>
            <person name="Vermont S.J."/>
            <person name="Cotton J.A."/>
            <person name="Harris D."/>
            <person name="Hill-Cawthorne G.A."/>
            <person name="Konen-Waisman S."/>
            <person name="Latham S.M."/>
            <person name="Mourier T."/>
            <person name="Norton R."/>
            <person name="Quail M.A."/>
            <person name="Sanders M."/>
            <person name="Shanmugam D."/>
            <person name="Sohal A."/>
            <person name="Wasmuth J.D."/>
            <person name="Brunk B."/>
            <person name="Grigg M.E."/>
            <person name="Howard J.C."/>
            <person name="Parkinson J."/>
            <person name="Roos D.S."/>
            <person name="Trees A.J."/>
            <person name="Berriman M."/>
            <person name="Pain A."/>
            <person name="Wastling J.M."/>
        </authorList>
    </citation>
    <scope>NUCLEOTIDE SEQUENCE [LARGE SCALE GENOMIC DNA]</scope>
    <source>
        <strain evidence="5">Liverpool</strain>
    </source>
</reference>
<dbReference type="EMBL" id="LN714484">
    <property type="protein sequence ID" value="CEL68284.1"/>
    <property type="molecule type" value="Genomic_DNA"/>
</dbReference>
<name>F0VBJ7_NEOCL</name>